<dbReference type="InterPro" id="IPR029057">
    <property type="entry name" value="PRTase-like"/>
</dbReference>
<proteinExistence type="inferred from homology"/>
<sequence length="227" mass="24593">MGFWQELFPEPPLCINCGDTFVFSSLPRLCNSCLSEIELREEPFVREIEGSDSFFTLINSPLVYRGAVRSLLRSLKYDNSPEAALPLAEIMVGSSMLAKLLAGSSALVVPVPLASSRLKSRGYNQAALLAGIIASKFSLELDRNILKRPRETPPLYELSSLERKNVLSGAFSVDNSLSWKLAGREVLLVDDIITTGSTLREAGSLLAQKGAGNLLALTAAAVGKQDY</sequence>
<dbReference type="Proteomes" id="UP000199476">
    <property type="component" value="Unassembled WGS sequence"/>
</dbReference>
<organism evidence="3 4">
    <name type="scientific">Halarsenatibacter silvermanii</name>
    <dbReference type="NCBI Taxonomy" id="321763"/>
    <lineage>
        <taxon>Bacteria</taxon>
        <taxon>Bacillati</taxon>
        <taxon>Bacillota</taxon>
        <taxon>Clostridia</taxon>
        <taxon>Halanaerobiales</taxon>
        <taxon>Halarsenatibacteraceae</taxon>
        <taxon>Halarsenatibacter</taxon>
    </lineage>
</organism>
<feature type="domain" description="Phosphoribosyltransferase" evidence="2">
    <location>
        <begin position="126"/>
        <end position="211"/>
    </location>
</feature>
<name>A0A1G9MLL1_9FIRM</name>
<evidence type="ECO:0000259" key="2">
    <source>
        <dbReference type="Pfam" id="PF00156"/>
    </source>
</evidence>
<dbReference type="SUPFAM" id="SSF53271">
    <property type="entry name" value="PRTase-like"/>
    <property type="match status" value="1"/>
</dbReference>
<protein>
    <submittedName>
        <fullName evidence="3">ComF family protein</fullName>
    </submittedName>
</protein>
<evidence type="ECO:0000313" key="4">
    <source>
        <dbReference type="Proteomes" id="UP000199476"/>
    </source>
</evidence>
<dbReference type="PANTHER" id="PTHR47505">
    <property type="entry name" value="DNA UTILIZATION PROTEIN YHGH"/>
    <property type="match status" value="1"/>
</dbReference>
<gene>
    <name evidence="3" type="ORF">SAMN04488692_108107</name>
</gene>
<dbReference type="InterPro" id="IPR000836">
    <property type="entry name" value="PRTase_dom"/>
</dbReference>
<reference evidence="3 4" key="1">
    <citation type="submission" date="2016-10" db="EMBL/GenBank/DDBJ databases">
        <authorList>
            <person name="de Groot N.N."/>
        </authorList>
    </citation>
    <scope>NUCLEOTIDE SEQUENCE [LARGE SCALE GENOMIC DNA]</scope>
    <source>
        <strain evidence="3 4">SLAS-1</strain>
    </source>
</reference>
<comment type="similarity">
    <text evidence="1">Belongs to the ComF/GntX family.</text>
</comment>
<dbReference type="PANTHER" id="PTHR47505:SF1">
    <property type="entry name" value="DNA UTILIZATION PROTEIN YHGH"/>
    <property type="match status" value="1"/>
</dbReference>
<evidence type="ECO:0000256" key="1">
    <source>
        <dbReference type="ARBA" id="ARBA00008007"/>
    </source>
</evidence>
<dbReference type="OrthoDB" id="9779910at2"/>
<dbReference type="InterPro" id="IPR051910">
    <property type="entry name" value="ComF/GntX_DNA_util-trans"/>
</dbReference>
<dbReference type="STRING" id="321763.SAMN04488692_108107"/>
<dbReference type="Gene3D" id="3.40.50.2020">
    <property type="match status" value="1"/>
</dbReference>
<accession>A0A1G9MLL1</accession>
<dbReference type="RefSeq" id="WP_089759681.1">
    <property type="nucleotide sequence ID" value="NZ_FNGO01000008.1"/>
</dbReference>
<dbReference type="Pfam" id="PF00156">
    <property type="entry name" value="Pribosyltran"/>
    <property type="match status" value="1"/>
</dbReference>
<dbReference type="CDD" id="cd06223">
    <property type="entry name" value="PRTases_typeI"/>
    <property type="match status" value="1"/>
</dbReference>
<evidence type="ECO:0000313" key="3">
    <source>
        <dbReference type="EMBL" id="SDL75176.1"/>
    </source>
</evidence>
<dbReference type="EMBL" id="FNGO01000008">
    <property type="protein sequence ID" value="SDL75176.1"/>
    <property type="molecule type" value="Genomic_DNA"/>
</dbReference>
<dbReference type="AlphaFoldDB" id="A0A1G9MLL1"/>
<keyword evidence="4" id="KW-1185">Reference proteome</keyword>